<dbReference type="Pfam" id="PF12412">
    <property type="entry name" value="DUF3667"/>
    <property type="match status" value="1"/>
</dbReference>
<dbReference type="AlphaFoldDB" id="A0A1H5PEN3"/>
<feature type="transmembrane region" description="Helical" evidence="1">
    <location>
        <begin position="290"/>
        <end position="310"/>
    </location>
</feature>
<evidence type="ECO:0000313" key="3">
    <source>
        <dbReference type="Proteomes" id="UP000199448"/>
    </source>
</evidence>
<proteinExistence type="predicted"/>
<sequence>MNTENKPSTILFPKINKERHKLKYRSTECLNCYHPLDISDQYCPNCGQLNSTKKLAFDDFFNEFFAGIFAYDSRLHRTLGALLFKPGKISKDYIEGKRVRYANPYRFYLSASIIFFLVWSIPQDFENIESNGTLNPNREQVAELDSALTAERATNPTLDSLLGDRITITPDTTTKEKEVVYFPESEVDTMSFFKRTGKKLEVFSNYYERTEEKDIDEALDSLNYTNTRFNHWLFKKTIDTHAFIKEPGVFISYFVSKLPFIIFFYLPVFALFIWLLYLRRPFTYMEHLVFTFHNQTTWFVLFGLAVILDYIFNTDWVIAITVFVFVFYLYKAFRRFYGQGRVKTVLKFIIINIIFFTLAVIALAFSFIASFAFY</sequence>
<keyword evidence="1" id="KW-0472">Membrane</keyword>
<evidence type="ECO:0008006" key="4">
    <source>
        <dbReference type="Google" id="ProtNLM"/>
    </source>
</evidence>
<dbReference type="EMBL" id="FNUG01000012">
    <property type="protein sequence ID" value="SEF11521.1"/>
    <property type="molecule type" value="Genomic_DNA"/>
</dbReference>
<dbReference type="STRING" id="390640.SAMN04488034_1126"/>
<keyword evidence="3" id="KW-1185">Reference proteome</keyword>
<evidence type="ECO:0000256" key="1">
    <source>
        <dbReference type="SAM" id="Phobius"/>
    </source>
</evidence>
<dbReference type="Proteomes" id="UP000199448">
    <property type="component" value="Unassembled WGS sequence"/>
</dbReference>
<keyword evidence="1" id="KW-0812">Transmembrane</keyword>
<dbReference type="InterPro" id="IPR022134">
    <property type="entry name" value="DUF3667"/>
</dbReference>
<dbReference type="RefSeq" id="WP_093114347.1">
    <property type="nucleotide sequence ID" value="NZ_FNGG01000012.1"/>
</dbReference>
<evidence type="ECO:0000313" key="2">
    <source>
        <dbReference type="EMBL" id="SEF11521.1"/>
    </source>
</evidence>
<feature type="transmembrane region" description="Helical" evidence="1">
    <location>
        <begin position="316"/>
        <end position="333"/>
    </location>
</feature>
<accession>A0A1H5PEN3</accession>
<feature type="transmembrane region" description="Helical" evidence="1">
    <location>
        <begin position="345"/>
        <end position="373"/>
    </location>
</feature>
<keyword evidence="1" id="KW-1133">Transmembrane helix</keyword>
<feature type="transmembrane region" description="Helical" evidence="1">
    <location>
        <begin position="258"/>
        <end position="278"/>
    </location>
</feature>
<reference evidence="2 3" key="1">
    <citation type="submission" date="2016-10" db="EMBL/GenBank/DDBJ databases">
        <authorList>
            <person name="de Groot N.N."/>
        </authorList>
    </citation>
    <scope>NUCLEOTIDE SEQUENCE [LARGE SCALE GENOMIC DNA]</scope>
    <source>
        <strain evidence="2 3">DSM 23553</strain>
    </source>
</reference>
<protein>
    <recommendedName>
        <fullName evidence="4">DUF3667 domain-containing protein</fullName>
    </recommendedName>
</protein>
<name>A0A1H5PEN3_9FLAO</name>
<dbReference type="OrthoDB" id="675873at2"/>
<organism evidence="2 3">
    <name type="scientific">Salinimicrobium catena</name>
    <dbReference type="NCBI Taxonomy" id="390640"/>
    <lineage>
        <taxon>Bacteria</taxon>
        <taxon>Pseudomonadati</taxon>
        <taxon>Bacteroidota</taxon>
        <taxon>Flavobacteriia</taxon>
        <taxon>Flavobacteriales</taxon>
        <taxon>Flavobacteriaceae</taxon>
        <taxon>Salinimicrobium</taxon>
    </lineage>
</organism>
<gene>
    <name evidence="2" type="ORF">SAMN04488034_1126</name>
</gene>